<sequence>AEFAAYIPCTTEGELLKMKVAEINFQICWHCCFDTQVAREKDLKKRKEERLVALQDAIKQLNHGVAKPKDGLNTRVECEDNSNNITTGEPTLGASGDEPERTSDTEDDDFY</sequence>
<dbReference type="AlphaFoldDB" id="A0A0D0D4J5"/>
<feature type="region of interest" description="Disordered" evidence="2">
    <location>
        <begin position="66"/>
        <end position="111"/>
    </location>
</feature>
<dbReference type="OrthoDB" id="2699708at2759"/>
<proteinExistence type="predicted"/>
<dbReference type="HOGENOM" id="CLU_144310_0_0_1"/>
<name>A0A0D0D4J5_9AGAM</name>
<accession>A0A0D0D4J5</accession>
<dbReference type="InParanoid" id="A0A0D0D4J5"/>
<feature type="coiled-coil region" evidence="1">
    <location>
        <begin position="37"/>
        <end position="64"/>
    </location>
</feature>
<dbReference type="EMBL" id="KN831698">
    <property type="protein sequence ID" value="KIK71760.1"/>
    <property type="molecule type" value="Genomic_DNA"/>
</dbReference>
<reference evidence="3 4" key="1">
    <citation type="submission" date="2014-04" db="EMBL/GenBank/DDBJ databases">
        <authorList>
            <consortium name="DOE Joint Genome Institute"/>
            <person name="Kuo A."/>
            <person name="Kohler A."/>
            <person name="Jargeat P."/>
            <person name="Nagy L.G."/>
            <person name="Floudas D."/>
            <person name="Copeland A."/>
            <person name="Barry K.W."/>
            <person name="Cichocki N."/>
            <person name="Veneault-Fourrey C."/>
            <person name="LaButti K."/>
            <person name="Lindquist E.A."/>
            <person name="Lipzen A."/>
            <person name="Lundell T."/>
            <person name="Morin E."/>
            <person name="Murat C."/>
            <person name="Sun H."/>
            <person name="Tunlid A."/>
            <person name="Henrissat B."/>
            <person name="Grigoriev I.V."/>
            <person name="Hibbett D.S."/>
            <person name="Martin F."/>
            <person name="Nordberg H.P."/>
            <person name="Cantor M.N."/>
            <person name="Hua S.X."/>
        </authorList>
    </citation>
    <scope>NUCLEOTIDE SEQUENCE [LARGE SCALE GENOMIC DNA]</scope>
    <source>
        <strain evidence="3 4">Ve08.2h10</strain>
    </source>
</reference>
<protein>
    <submittedName>
        <fullName evidence="3">Uncharacterized protein</fullName>
    </submittedName>
</protein>
<keyword evidence="1" id="KW-0175">Coiled coil</keyword>
<dbReference type="Proteomes" id="UP000054538">
    <property type="component" value="Unassembled WGS sequence"/>
</dbReference>
<keyword evidence="4" id="KW-1185">Reference proteome</keyword>
<reference evidence="4" key="2">
    <citation type="submission" date="2015-01" db="EMBL/GenBank/DDBJ databases">
        <title>Evolutionary Origins and Diversification of the Mycorrhizal Mutualists.</title>
        <authorList>
            <consortium name="DOE Joint Genome Institute"/>
            <consortium name="Mycorrhizal Genomics Consortium"/>
            <person name="Kohler A."/>
            <person name="Kuo A."/>
            <person name="Nagy L.G."/>
            <person name="Floudas D."/>
            <person name="Copeland A."/>
            <person name="Barry K.W."/>
            <person name="Cichocki N."/>
            <person name="Veneault-Fourrey C."/>
            <person name="LaButti K."/>
            <person name="Lindquist E.A."/>
            <person name="Lipzen A."/>
            <person name="Lundell T."/>
            <person name="Morin E."/>
            <person name="Murat C."/>
            <person name="Riley R."/>
            <person name="Ohm R."/>
            <person name="Sun H."/>
            <person name="Tunlid A."/>
            <person name="Henrissat B."/>
            <person name="Grigoriev I.V."/>
            <person name="Hibbett D.S."/>
            <person name="Martin F."/>
        </authorList>
    </citation>
    <scope>NUCLEOTIDE SEQUENCE [LARGE SCALE GENOMIC DNA]</scope>
    <source>
        <strain evidence="4">Ve08.2h10</strain>
    </source>
</reference>
<gene>
    <name evidence="3" type="ORF">PAXRUDRAFT_181934</name>
</gene>
<evidence type="ECO:0000256" key="2">
    <source>
        <dbReference type="SAM" id="MobiDB-lite"/>
    </source>
</evidence>
<feature type="compositionally biased region" description="Basic and acidic residues" evidence="2">
    <location>
        <begin position="67"/>
        <end position="78"/>
    </location>
</feature>
<evidence type="ECO:0000313" key="4">
    <source>
        <dbReference type="Proteomes" id="UP000054538"/>
    </source>
</evidence>
<feature type="non-terminal residue" evidence="3">
    <location>
        <position position="1"/>
    </location>
</feature>
<organism evidence="3 4">
    <name type="scientific">Paxillus rubicundulus Ve08.2h10</name>
    <dbReference type="NCBI Taxonomy" id="930991"/>
    <lineage>
        <taxon>Eukaryota</taxon>
        <taxon>Fungi</taxon>
        <taxon>Dikarya</taxon>
        <taxon>Basidiomycota</taxon>
        <taxon>Agaricomycotina</taxon>
        <taxon>Agaricomycetes</taxon>
        <taxon>Agaricomycetidae</taxon>
        <taxon>Boletales</taxon>
        <taxon>Paxilineae</taxon>
        <taxon>Paxillaceae</taxon>
        <taxon>Paxillus</taxon>
    </lineage>
</organism>
<evidence type="ECO:0000313" key="3">
    <source>
        <dbReference type="EMBL" id="KIK71760.1"/>
    </source>
</evidence>
<evidence type="ECO:0000256" key="1">
    <source>
        <dbReference type="SAM" id="Coils"/>
    </source>
</evidence>